<dbReference type="EMBL" id="CP120631">
    <property type="protein sequence ID" value="WEW62024.1"/>
    <property type="molecule type" value="Genomic_DNA"/>
</dbReference>
<gene>
    <name evidence="2" type="ORF">PRK78_007524</name>
</gene>
<keyword evidence="1" id="KW-0472">Membrane</keyword>
<dbReference type="Proteomes" id="UP001219355">
    <property type="component" value="Chromosome 5"/>
</dbReference>
<evidence type="ECO:0000313" key="3">
    <source>
        <dbReference type="Proteomes" id="UP001219355"/>
    </source>
</evidence>
<sequence length="242" mass="27713">MAPGDTRSDQELLNSWLLSEEVDEYIEIVLQGSYPLSDAETACKQKFAKLFYELKTSESMAKYGTIFLTLAIVLRCTVSFLKRSFAEIIQSRNGFKISFYILGELLAVGTMLIQLFHFHYRNRVVAAFFAMMSLVVDAISASYTKFGTKLNYVFALVAVGLKLVADLFTWVVSILPLAKEIKSCYRSGDREYGFVRVLLEGRPNDAMLWYELPPDYKLWALESLRRYLIEILRRRGLIGNSM</sequence>
<evidence type="ECO:0000256" key="1">
    <source>
        <dbReference type="SAM" id="Phobius"/>
    </source>
</evidence>
<keyword evidence="3" id="KW-1185">Reference proteome</keyword>
<feature type="transmembrane region" description="Helical" evidence="1">
    <location>
        <begin position="124"/>
        <end position="143"/>
    </location>
</feature>
<proteinExistence type="predicted"/>
<name>A0AAF0IQN1_9EURO</name>
<protein>
    <submittedName>
        <fullName evidence="2">Uncharacterized protein</fullName>
    </submittedName>
</protein>
<feature type="transmembrane region" description="Helical" evidence="1">
    <location>
        <begin position="150"/>
        <end position="177"/>
    </location>
</feature>
<evidence type="ECO:0000313" key="2">
    <source>
        <dbReference type="EMBL" id="WEW62024.1"/>
    </source>
</evidence>
<keyword evidence="1" id="KW-0812">Transmembrane</keyword>
<feature type="transmembrane region" description="Helical" evidence="1">
    <location>
        <begin position="99"/>
        <end position="118"/>
    </location>
</feature>
<feature type="transmembrane region" description="Helical" evidence="1">
    <location>
        <begin position="60"/>
        <end position="78"/>
    </location>
</feature>
<dbReference type="AlphaFoldDB" id="A0AAF0IQN1"/>
<reference evidence="2" key="1">
    <citation type="submission" date="2023-03" db="EMBL/GenBank/DDBJ databases">
        <title>Emydomyces testavorans Genome Sequence.</title>
        <authorList>
            <person name="Hoyer L."/>
        </authorList>
    </citation>
    <scope>NUCLEOTIDE SEQUENCE</scope>
    <source>
        <strain evidence="2">16-2883</strain>
    </source>
</reference>
<accession>A0AAF0IQN1</accession>
<organism evidence="2 3">
    <name type="scientific">Emydomyces testavorans</name>
    <dbReference type="NCBI Taxonomy" id="2070801"/>
    <lineage>
        <taxon>Eukaryota</taxon>
        <taxon>Fungi</taxon>
        <taxon>Dikarya</taxon>
        <taxon>Ascomycota</taxon>
        <taxon>Pezizomycotina</taxon>
        <taxon>Eurotiomycetes</taxon>
        <taxon>Eurotiomycetidae</taxon>
        <taxon>Onygenales</taxon>
        <taxon>Nannizziopsiaceae</taxon>
        <taxon>Emydomyces</taxon>
    </lineage>
</organism>
<keyword evidence="1" id="KW-1133">Transmembrane helix</keyword>